<comment type="subcellular location">
    <subcellularLocation>
        <location evidence="1">Cell membrane</location>
        <topology evidence="1">Multi-pass membrane protein</topology>
    </subcellularLocation>
</comment>
<gene>
    <name evidence="10" type="ORF">J7I44_14220</name>
</gene>
<evidence type="ECO:0000259" key="9">
    <source>
        <dbReference type="Pfam" id="PF02366"/>
    </source>
</evidence>
<feature type="transmembrane region" description="Helical" evidence="8">
    <location>
        <begin position="161"/>
        <end position="183"/>
    </location>
</feature>
<evidence type="ECO:0000256" key="4">
    <source>
        <dbReference type="ARBA" id="ARBA00022679"/>
    </source>
</evidence>
<evidence type="ECO:0000256" key="1">
    <source>
        <dbReference type="ARBA" id="ARBA00004651"/>
    </source>
</evidence>
<dbReference type="PANTHER" id="PTHR33908">
    <property type="entry name" value="MANNOSYLTRANSFERASE YKCB-RELATED"/>
    <property type="match status" value="1"/>
</dbReference>
<feature type="transmembrane region" description="Helical" evidence="8">
    <location>
        <begin position="195"/>
        <end position="219"/>
    </location>
</feature>
<feature type="domain" description="ArnT-like N-terminal" evidence="9">
    <location>
        <begin position="187"/>
        <end position="323"/>
    </location>
</feature>
<evidence type="ECO:0000256" key="8">
    <source>
        <dbReference type="SAM" id="Phobius"/>
    </source>
</evidence>
<keyword evidence="11" id="KW-1185">Reference proteome</keyword>
<evidence type="ECO:0000256" key="5">
    <source>
        <dbReference type="ARBA" id="ARBA00022692"/>
    </source>
</evidence>
<dbReference type="InterPro" id="IPR050297">
    <property type="entry name" value="LipidA_mod_glycosyltrf_83"/>
</dbReference>
<feature type="transmembrane region" description="Helical" evidence="8">
    <location>
        <begin position="470"/>
        <end position="489"/>
    </location>
</feature>
<evidence type="ECO:0000256" key="3">
    <source>
        <dbReference type="ARBA" id="ARBA00022676"/>
    </source>
</evidence>
<keyword evidence="3" id="KW-0328">Glycosyltransferase</keyword>
<dbReference type="Proteomes" id="UP000823790">
    <property type="component" value="Unassembled WGS sequence"/>
</dbReference>
<dbReference type="Pfam" id="PF02366">
    <property type="entry name" value="PMT"/>
    <property type="match status" value="1"/>
</dbReference>
<feature type="transmembrane region" description="Helical" evidence="8">
    <location>
        <begin position="349"/>
        <end position="370"/>
    </location>
</feature>
<name>A0ABS4DQY2_9GAMM</name>
<dbReference type="PANTHER" id="PTHR33908:SF11">
    <property type="entry name" value="MEMBRANE PROTEIN"/>
    <property type="match status" value="1"/>
</dbReference>
<feature type="transmembrane region" description="Helical" evidence="8">
    <location>
        <begin position="40"/>
        <end position="58"/>
    </location>
</feature>
<feature type="transmembrane region" description="Helical" evidence="8">
    <location>
        <begin position="307"/>
        <end position="326"/>
    </location>
</feature>
<feature type="transmembrane region" description="Helical" evidence="8">
    <location>
        <begin position="391"/>
        <end position="412"/>
    </location>
</feature>
<comment type="caution">
    <text evidence="10">The sequence shown here is derived from an EMBL/GenBank/DDBJ whole genome shotgun (WGS) entry which is preliminary data.</text>
</comment>
<feature type="transmembrane region" description="Helical" evidence="8">
    <location>
        <begin position="15"/>
        <end position="34"/>
    </location>
</feature>
<evidence type="ECO:0000256" key="2">
    <source>
        <dbReference type="ARBA" id="ARBA00022475"/>
    </source>
</evidence>
<evidence type="ECO:0000256" key="6">
    <source>
        <dbReference type="ARBA" id="ARBA00022989"/>
    </source>
</evidence>
<accession>A0ABS4DQY2</accession>
<dbReference type="EMBL" id="JAGJRS010000031">
    <property type="protein sequence ID" value="MBP1475466.1"/>
    <property type="molecule type" value="Genomic_DNA"/>
</dbReference>
<keyword evidence="6 8" id="KW-1133">Transmembrane helix</keyword>
<dbReference type="RefSeq" id="WP_209622227.1">
    <property type="nucleotide sequence ID" value="NZ_JAGJRS010000031.1"/>
</dbReference>
<keyword evidence="2" id="KW-1003">Cell membrane</keyword>
<feature type="transmembrane region" description="Helical" evidence="8">
    <location>
        <begin position="231"/>
        <end position="250"/>
    </location>
</feature>
<organism evidence="10 11">
    <name type="scientific">Frateuria flava</name>
    <dbReference type="NCBI Taxonomy" id="2821489"/>
    <lineage>
        <taxon>Bacteria</taxon>
        <taxon>Pseudomonadati</taxon>
        <taxon>Pseudomonadota</taxon>
        <taxon>Gammaproteobacteria</taxon>
        <taxon>Lysobacterales</taxon>
        <taxon>Rhodanobacteraceae</taxon>
        <taxon>Frateuria</taxon>
    </lineage>
</organism>
<dbReference type="InterPro" id="IPR003342">
    <property type="entry name" value="ArnT-like_N"/>
</dbReference>
<keyword evidence="5 8" id="KW-0812">Transmembrane</keyword>
<feature type="transmembrane region" description="Helical" evidence="8">
    <location>
        <begin position="432"/>
        <end position="458"/>
    </location>
</feature>
<protein>
    <submittedName>
        <fullName evidence="10">Phospholipid carrier-dependent glycosyltransferase</fullName>
    </submittedName>
</protein>
<evidence type="ECO:0000256" key="7">
    <source>
        <dbReference type="ARBA" id="ARBA00023136"/>
    </source>
</evidence>
<feature type="transmembrane region" description="Helical" evidence="8">
    <location>
        <begin position="528"/>
        <end position="547"/>
    </location>
</feature>
<keyword evidence="7 8" id="KW-0472">Membrane</keyword>
<proteinExistence type="predicted"/>
<feature type="transmembrane region" description="Helical" evidence="8">
    <location>
        <begin position="495"/>
        <end position="516"/>
    </location>
</feature>
<reference evidence="10 11" key="1">
    <citation type="submission" date="2021-04" db="EMBL/GenBank/DDBJ databases">
        <authorList>
            <person name="Huq M.A."/>
        </authorList>
    </citation>
    <scope>NUCLEOTIDE SEQUENCE [LARGE SCALE GENOMIC DNA]</scope>
    <source>
        <strain evidence="10 11">MAH-13</strain>
    </source>
</reference>
<keyword evidence="4" id="KW-0808">Transferase</keyword>
<evidence type="ECO:0000313" key="10">
    <source>
        <dbReference type="EMBL" id="MBP1475466.1"/>
    </source>
</evidence>
<feature type="transmembrane region" description="Helical" evidence="8">
    <location>
        <begin position="262"/>
        <end position="295"/>
    </location>
</feature>
<sequence length="839" mass="92482">MIQPDLSVNERIDRCLELLVAWILSTSVLGLITALAGHFLALQVCLASLLVAGVYAWFTRERGTTSRVTADWRHLALLTLVCLFFRLPAYHYVLGGQDEGVYVNMAHHIARTGGIEVRDTAFEQLDDPSLTATYLRENRDAGYLPGVYALERSGPLLQFQFYHLFPVWMAIFEGLFGATFGVYALTFFSWLSTVFIYRLALAVSGSRMAALITGALLAVNPLHAFFSKFPVTEVPALAFSLAGFTFLAFFRDGRGQASGARWLWLSMASFGCLFVTRISGFMYMPFVLAAAMASAIADRDRYCRRAMFGWCAGVMVLYALSVWYGLRWSGSYSSDIYRLSFERLFSDRWPAGVSIAAAAGLAAWLGTAATTRSEPRQEQMSRYVLTPVRRVVGLVVVVSLLMGLFKIYQLGWTGRFMPDAWLSLRWHLAGSRWVAVEASSLFQLLVYTGPVLLAGVVALTHRQSDPRVEFLRLFAAGFLVYACLLQWTVPYGPYYARYLLSENVPYLLLFTVLVWAGMRAGWQKTATTWLLGVSMFYMAVASAGQLGKNENAGLYGSLKRMLAPVGTSDLVLMITSQPGPPAISQIKTPVLYTFGREVINVSNSSLTDSAYIAALDARFDDVYLLSASPSSPRGFDLVNSERLKVWGFASSFLFPHEFTLAAERRLYLYRLKRSMLPLSQAQSFNTKGAWNAWLASGWSSPETWGTWSLGKHAELSLDPRQLPATAGGIRLHFEANALVSPQHSRQRIDITLNGRSVAQREVALPQSALAFDVVLPESVLREAGKLIIGFDLPDAVSPQAIGMGGDGRMLALGLKSVTAYPSVSPASSQSSPSTILNGK</sequence>
<evidence type="ECO:0000313" key="11">
    <source>
        <dbReference type="Proteomes" id="UP000823790"/>
    </source>
</evidence>